<protein>
    <submittedName>
        <fullName evidence="2">Carboxypeptidase-like regulatory domain-containing protein</fullName>
    </submittedName>
</protein>
<dbReference type="SUPFAM" id="SSF49464">
    <property type="entry name" value="Carboxypeptidase regulatory domain-like"/>
    <property type="match status" value="1"/>
</dbReference>
<gene>
    <name evidence="2" type="ORF">H9Q13_04240</name>
</gene>
<dbReference type="RefSeq" id="WP_191182473.1">
    <property type="nucleotide sequence ID" value="NZ_JACXAJ010000001.1"/>
</dbReference>
<keyword evidence="1" id="KW-0472">Membrane</keyword>
<dbReference type="InterPro" id="IPR008969">
    <property type="entry name" value="CarboxyPept-like_regulatory"/>
</dbReference>
<dbReference type="Gene3D" id="2.60.40.1120">
    <property type="entry name" value="Carboxypeptidase-like, regulatory domain"/>
    <property type="match status" value="1"/>
</dbReference>
<dbReference type="Proteomes" id="UP000625551">
    <property type="component" value="Unassembled WGS sequence"/>
</dbReference>
<dbReference type="EMBL" id="JACXAJ010000001">
    <property type="protein sequence ID" value="MBD1396363.1"/>
    <property type="molecule type" value="Genomic_DNA"/>
</dbReference>
<evidence type="ECO:0000313" key="3">
    <source>
        <dbReference type="Proteomes" id="UP000625551"/>
    </source>
</evidence>
<proteinExistence type="predicted"/>
<comment type="caution">
    <text evidence="2">The sequence shown here is derived from an EMBL/GenBank/DDBJ whole genome shotgun (WGS) entry which is preliminary data.</text>
</comment>
<keyword evidence="3" id="KW-1185">Reference proteome</keyword>
<evidence type="ECO:0000256" key="1">
    <source>
        <dbReference type="SAM" id="Phobius"/>
    </source>
</evidence>
<name>A0ABR7XDJ1_9BACT</name>
<keyword evidence="1" id="KW-1133">Transmembrane helix</keyword>
<accession>A0ABR7XDJ1</accession>
<sequence length="253" mass="28291">MRSDKIANSHWGLDQHPSTETLRQYEEGILSSALSNELERHLMDCELCEDILSGMALADRNRTQQAKNRILQRIRTRLRKNRRRPRALHGLGDWRVATAVLMMFVSLGLLLFYHYTRSVTEEKRAAYPGGILPPTPEELLARTIDSALVLDIPAPPVATRNRPDAQAVANRYLLGQIVSANGTGIADAMVQWKGTDQSTRTNAAGNFRLELVPENHALLISATGYIPQEIKAAQVYHPIKVTMVPSNDPKIRP</sequence>
<organism evidence="2 3">
    <name type="scientific">Pontibacter aquaedesilientis</name>
    <dbReference type="NCBI Taxonomy" id="2766980"/>
    <lineage>
        <taxon>Bacteria</taxon>
        <taxon>Pseudomonadati</taxon>
        <taxon>Bacteroidota</taxon>
        <taxon>Cytophagia</taxon>
        <taxon>Cytophagales</taxon>
        <taxon>Hymenobacteraceae</taxon>
        <taxon>Pontibacter</taxon>
    </lineage>
</organism>
<reference evidence="2 3" key="1">
    <citation type="submission" date="2020-09" db="EMBL/GenBank/DDBJ databases">
        <title>Genome sequencing and assembly of Pontibacter sp.</title>
        <authorList>
            <person name="Chhetri G."/>
        </authorList>
    </citation>
    <scope>NUCLEOTIDE SEQUENCE [LARGE SCALE GENOMIC DNA]</scope>
    <source>
        <strain evidence="2 3">JH31</strain>
    </source>
</reference>
<dbReference type="Pfam" id="PF13620">
    <property type="entry name" value="CarboxypepD_reg"/>
    <property type="match status" value="1"/>
</dbReference>
<feature type="transmembrane region" description="Helical" evidence="1">
    <location>
        <begin position="94"/>
        <end position="115"/>
    </location>
</feature>
<evidence type="ECO:0000313" key="2">
    <source>
        <dbReference type="EMBL" id="MBD1396363.1"/>
    </source>
</evidence>
<keyword evidence="1" id="KW-0812">Transmembrane</keyword>